<feature type="repeat" description="TPR" evidence="3">
    <location>
        <begin position="733"/>
        <end position="766"/>
    </location>
</feature>
<evidence type="ECO:0000256" key="4">
    <source>
        <dbReference type="SAM" id="Phobius"/>
    </source>
</evidence>
<dbReference type="GO" id="GO:0000030">
    <property type="term" value="F:mannosyltransferase activity"/>
    <property type="evidence" value="ECO:0007669"/>
    <property type="project" value="TreeGrafter"/>
</dbReference>
<feature type="repeat" description="TPR" evidence="3">
    <location>
        <begin position="767"/>
        <end position="800"/>
    </location>
</feature>
<keyword evidence="4" id="KW-0472">Membrane</keyword>
<dbReference type="Gene3D" id="1.25.40.10">
    <property type="entry name" value="Tetratricopeptide repeat domain"/>
    <property type="match status" value="3"/>
</dbReference>
<dbReference type="KEGG" id="kst:KSMBR1_1286"/>
<feature type="repeat" description="TPR" evidence="3">
    <location>
        <begin position="801"/>
        <end position="834"/>
    </location>
</feature>
<evidence type="ECO:0000313" key="6">
    <source>
        <dbReference type="Proteomes" id="UP000221734"/>
    </source>
</evidence>
<dbReference type="PROSITE" id="PS50005">
    <property type="entry name" value="TPR"/>
    <property type="match status" value="9"/>
</dbReference>
<feature type="transmembrane region" description="Helical" evidence="4">
    <location>
        <begin position="483"/>
        <end position="501"/>
    </location>
</feature>
<evidence type="ECO:0000256" key="1">
    <source>
        <dbReference type="ARBA" id="ARBA00022737"/>
    </source>
</evidence>
<dbReference type="SUPFAM" id="SSF48452">
    <property type="entry name" value="TPR-like"/>
    <property type="match status" value="2"/>
</dbReference>
<keyword evidence="4" id="KW-0812">Transmembrane</keyword>
<dbReference type="PANTHER" id="PTHR44227:SF3">
    <property type="entry name" value="PROTEIN O-MANNOSYL-TRANSFERASE TMTC4"/>
    <property type="match status" value="1"/>
</dbReference>
<feature type="repeat" description="TPR" evidence="3">
    <location>
        <begin position="524"/>
        <end position="557"/>
    </location>
</feature>
<dbReference type="PROSITE" id="PS50293">
    <property type="entry name" value="TPR_REGION"/>
    <property type="match status" value="6"/>
</dbReference>
<evidence type="ECO:0000256" key="2">
    <source>
        <dbReference type="ARBA" id="ARBA00022803"/>
    </source>
</evidence>
<protein>
    <submittedName>
        <fullName evidence="5">Uncharacterized protein</fullName>
    </submittedName>
</protein>
<dbReference type="SMART" id="SM00671">
    <property type="entry name" value="SEL1"/>
    <property type="match status" value="5"/>
</dbReference>
<feature type="repeat" description="TPR" evidence="3">
    <location>
        <begin position="563"/>
        <end position="596"/>
    </location>
</feature>
<dbReference type="Pfam" id="PF13414">
    <property type="entry name" value="TPR_11"/>
    <property type="match status" value="2"/>
</dbReference>
<feature type="repeat" description="TPR" evidence="3">
    <location>
        <begin position="665"/>
        <end position="698"/>
    </location>
</feature>
<dbReference type="RefSeq" id="WP_099324556.1">
    <property type="nucleotide sequence ID" value="NZ_OCTL01000102.1"/>
</dbReference>
<feature type="transmembrane region" description="Helical" evidence="4">
    <location>
        <begin position="138"/>
        <end position="155"/>
    </location>
</feature>
<dbReference type="Pfam" id="PF00515">
    <property type="entry name" value="TPR_1"/>
    <property type="match status" value="1"/>
</dbReference>
<feature type="transmembrane region" description="Helical" evidence="4">
    <location>
        <begin position="303"/>
        <end position="326"/>
    </location>
</feature>
<gene>
    <name evidence="5" type="ORF">KSMBR1_1286</name>
</gene>
<evidence type="ECO:0000256" key="3">
    <source>
        <dbReference type="PROSITE-ProRule" id="PRU00339"/>
    </source>
</evidence>
<dbReference type="InterPro" id="IPR019734">
    <property type="entry name" value="TPR_rpt"/>
</dbReference>
<dbReference type="EMBL" id="LT934425">
    <property type="protein sequence ID" value="SOH03788.1"/>
    <property type="molecule type" value="Genomic_DNA"/>
</dbReference>
<keyword evidence="1" id="KW-0677">Repeat</keyword>
<dbReference type="Proteomes" id="UP000221734">
    <property type="component" value="Chromosome Kuenenia_stuttgartiensis_MBR1"/>
</dbReference>
<proteinExistence type="predicted"/>
<dbReference type="SMART" id="SM00028">
    <property type="entry name" value="TPR"/>
    <property type="match status" value="9"/>
</dbReference>
<evidence type="ECO:0000313" key="5">
    <source>
        <dbReference type="EMBL" id="SOH03788.1"/>
    </source>
</evidence>
<reference evidence="6" key="1">
    <citation type="submission" date="2017-10" db="EMBL/GenBank/DDBJ databases">
        <authorList>
            <person name="Frank J."/>
        </authorList>
    </citation>
    <scope>NUCLEOTIDE SEQUENCE [LARGE SCALE GENOMIC DNA]</scope>
</reference>
<keyword evidence="6" id="KW-1185">Reference proteome</keyword>
<feature type="transmembrane region" description="Helical" evidence="4">
    <location>
        <begin position="12"/>
        <end position="29"/>
    </location>
</feature>
<feature type="repeat" description="TPR" evidence="3">
    <location>
        <begin position="631"/>
        <end position="664"/>
    </location>
</feature>
<feature type="repeat" description="TPR" evidence="3">
    <location>
        <begin position="597"/>
        <end position="630"/>
    </location>
</feature>
<dbReference type="InterPro" id="IPR011990">
    <property type="entry name" value="TPR-like_helical_dom_sf"/>
</dbReference>
<organism evidence="5 6">
    <name type="scientific">Kuenenia stuttgartiensis</name>
    <dbReference type="NCBI Taxonomy" id="174633"/>
    <lineage>
        <taxon>Bacteria</taxon>
        <taxon>Pseudomonadati</taxon>
        <taxon>Planctomycetota</taxon>
        <taxon>Candidatus Brocadiia</taxon>
        <taxon>Candidatus Brocadiales</taxon>
        <taxon>Candidatus Brocadiaceae</taxon>
        <taxon>Candidatus Kuenenia</taxon>
    </lineage>
</organism>
<feature type="transmembrane region" description="Helical" evidence="4">
    <location>
        <begin position="167"/>
        <end position="183"/>
    </location>
</feature>
<feature type="repeat" description="TPR" evidence="3">
    <location>
        <begin position="699"/>
        <end position="732"/>
    </location>
</feature>
<feature type="transmembrane region" description="Helical" evidence="4">
    <location>
        <begin position="108"/>
        <end position="126"/>
    </location>
</feature>
<accession>A0A2C9CDW9</accession>
<dbReference type="OrthoDB" id="9797765at2"/>
<feature type="transmembrane region" description="Helical" evidence="4">
    <location>
        <begin position="228"/>
        <end position="252"/>
    </location>
</feature>
<dbReference type="GO" id="GO:0030968">
    <property type="term" value="P:endoplasmic reticulum unfolded protein response"/>
    <property type="evidence" value="ECO:0007669"/>
    <property type="project" value="TreeGrafter"/>
</dbReference>
<dbReference type="GO" id="GO:0035269">
    <property type="term" value="P:protein O-linked glycosylation via mannose"/>
    <property type="evidence" value="ECO:0007669"/>
    <property type="project" value="TreeGrafter"/>
</dbReference>
<feature type="transmembrane region" description="Helical" evidence="4">
    <location>
        <begin position="203"/>
        <end position="222"/>
    </location>
</feature>
<sequence>MLLTIYSNKKSLHILSIVILSTVSILTYLNCLPNQFVYDDNSTIIDNHFIEDWRNLSALFTHDYFARSGELTYRPVVTLSYFVDYSLWQSRPMGYHITNVVSHTINSVLVYFLICCLGRCFFPVKYPASQYIEGSASYINHAFLAALLFIMHPIVNETVNAISYREDLLATNFALLSFLLFLLSDKKTSSLAYPEKTKDRRRIFFTEMAPMPAIKHCIPVYIAAMTTYFLALLSKESAIVLPGLIFSFCFLFKERTVNIPSPSLEKEPGAFHINRCAGPTEDAQNNSSKPGYWKNRACLFFRAFAKIAVSPYFISYIGISIMYLILRFIVFRNIHENIEYPGNSFLTALFTSTKVTGRYISNIFIPFNLNVDYHVLPIKSPLSVAFIVPFLFLTTLIVIILRLKRKCIFQTFKPQQCDKNSATFRQERFYFILFGILWFFISLLPVINIIPLSNLMADRYLYLPFIGCCIVFSTAITHQKKAIKYSFIIPVLIVCAIITITRNRHWENEFTLWYNSAQNPLCSFTTYNNLGTQYNKKDDPDTALMYYRKAIEKSQETGFTRYATVHYNMGNAYKKKNQLPQAISSYKKALQIKQDYKQAHNNLGKIYFEMEQYDDAFEEYNTALAIDPGFADAHNNLGVLYNKRGMDEDAIAAYKKAVAADPLNSDAYYNLGNVYESKNQFELAVEAYQSALAIDQALAYAHNNLGALYDKKGILDKAIEEYRQAIKYDPLYPYAHNNLGASLAKKGDMDSALSEFQEAVHLLPDNPDFRFNLGYVFLRMGNNALALQAFEETIRIKPSHTEALFRAGVIHYEQGNKDRAETLLKEAIAISPGHLKIKKYLEMIENR</sequence>
<keyword evidence="2 3" id="KW-0802">TPR repeat</keyword>
<dbReference type="Pfam" id="PF13424">
    <property type="entry name" value="TPR_12"/>
    <property type="match status" value="1"/>
</dbReference>
<name>A0A2C9CDW9_KUEST</name>
<feature type="transmembrane region" description="Helical" evidence="4">
    <location>
        <begin position="382"/>
        <end position="403"/>
    </location>
</feature>
<dbReference type="InterPro" id="IPR006597">
    <property type="entry name" value="Sel1-like"/>
</dbReference>
<feature type="transmembrane region" description="Helical" evidence="4">
    <location>
        <begin position="459"/>
        <end position="476"/>
    </location>
</feature>
<dbReference type="AlphaFoldDB" id="A0A2C9CDW9"/>
<keyword evidence="4" id="KW-1133">Transmembrane helix</keyword>
<dbReference type="InterPro" id="IPR052346">
    <property type="entry name" value="O-mannosyl-transferase_TMTC"/>
</dbReference>
<feature type="transmembrane region" description="Helical" evidence="4">
    <location>
        <begin position="429"/>
        <end position="453"/>
    </location>
</feature>
<dbReference type="Pfam" id="PF13432">
    <property type="entry name" value="TPR_16"/>
    <property type="match status" value="1"/>
</dbReference>
<dbReference type="PANTHER" id="PTHR44227">
    <property type="match status" value="1"/>
</dbReference>